<accession>A0A7I8VK47</accession>
<dbReference type="SUPFAM" id="SSF63712">
    <property type="entry name" value="Nicotinic receptor ligand binding domain-like"/>
    <property type="match status" value="1"/>
</dbReference>
<comment type="caution">
    <text evidence="3">The sequence shown here is derived from an EMBL/GenBank/DDBJ whole genome shotgun (WGS) entry which is preliminary data.</text>
</comment>
<evidence type="ECO:0000313" key="4">
    <source>
        <dbReference type="Proteomes" id="UP000549394"/>
    </source>
</evidence>
<dbReference type="AlphaFoldDB" id="A0A7I8VK47"/>
<feature type="chain" id="PRO_5029541015" description="Neurotransmitter-gated ion-channel ligand-binding domain-containing protein" evidence="1">
    <location>
        <begin position="23"/>
        <end position="128"/>
    </location>
</feature>
<dbReference type="Gene3D" id="2.70.170.10">
    <property type="entry name" value="Neurotransmitter-gated ion-channel ligand-binding domain"/>
    <property type="match status" value="1"/>
</dbReference>
<reference evidence="3 4" key="1">
    <citation type="submission" date="2020-08" db="EMBL/GenBank/DDBJ databases">
        <authorList>
            <person name="Hejnol A."/>
        </authorList>
    </citation>
    <scope>NUCLEOTIDE SEQUENCE [LARGE SCALE GENOMIC DNA]</scope>
</reference>
<organism evidence="3 4">
    <name type="scientific">Dimorphilus gyrociliatus</name>
    <dbReference type="NCBI Taxonomy" id="2664684"/>
    <lineage>
        <taxon>Eukaryota</taxon>
        <taxon>Metazoa</taxon>
        <taxon>Spiralia</taxon>
        <taxon>Lophotrochozoa</taxon>
        <taxon>Annelida</taxon>
        <taxon>Polychaeta</taxon>
        <taxon>Polychaeta incertae sedis</taxon>
        <taxon>Dinophilidae</taxon>
        <taxon>Dimorphilus</taxon>
    </lineage>
</organism>
<gene>
    <name evidence="3" type="ORF">DGYR_LOCUS4744</name>
</gene>
<dbReference type="EMBL" id="CAJFCJ010000006">
    <property type="protein sequence ID" value="CAD5116085.1"/>
    <property type="molecule type" value="Genomic_DNA"/>
</dbReference>
<keyword evidence="4" id="KW-1185">Reference proteome</keyword>
<dbReference type="InterPro" id="IPR036734">
    <property type="entry name" value="Neur_chan_lig-bd_sf"/>
</dbReference>
<evidence type="ECO:0000313" key="3">
    <source>
        <dbReference type="EMBL" id="CAD5116085.1"/>
    </source>
</evidence>
<dbReference type="GO" id="GO:0005230">
    <property type="term" value="F:extracellular ligand-gated monoatomic ion channel activity"/>
    <property type="evidence" value="ECO:0007669"/>
    <property type="project" value="InterPro"/>
</dbReference>
<proteinExistence type="predicted"/>
<name>A0A7I8VK47_9ANNE</name>
<evidence type="ECO:0000259" key="2">
    <source>
        <dbReference type="Pfam" id="PF02931"/>
    </source>
</evidence>
<sequence>MISNLKILLAVLLLSLVEGVRQKSCPDGVRGTHFTLKKIFGRLERYGRFIRPTTNESAPIEVGYQLTPIYISALNTGNNIVTLHVWETRKWVNSFMKWRNFCSVSLRVPVKRMWIPDVVVANEYRIII</sequence>
<evidence type="ECO:0000256" key="1">
    <source>
        <dbReference type="SAM" id="SignalP"/>
    </source>
</evidence>
<protein>
    <recommendedName>
        <fullName evidence="2">Neurotransmitter-gated ion-channel ligand-binding domain-containing protein</fullName>
    </recommendedName>
</protein>
<feature type="signal peptide" evidence="1">
    <location>
        <begin position="1"/>
        <end position="22"/>
    </location>
</feature>
<keyword evidence="1" id="KW-0732">Signal</keyword>
<dbReference type="OrthoDB" id="5975154at2759"/>
<dbReference type="Proteomes" id="UP000549394">
    <property type="component" value="Unassembled WGS sequence"/>
</dbReference>
<dbReference type="Pfam" id="PF02931">
    <property type="entry name" value="Neur_chan_LBD"/>
    <property type="match status" value="1"/>
</dbReference>
<feature type="domain" description="Neurotransmitter-gated ion-channel ligand-binding" evidence="2">
    <location>
        <begin position="43"/>
        <end position="123"/>
    </location>
</feature>
<dbReference type="InterPro" id="IPR006202">
    <property type="entry name" value="Neur_chan_lig-bd"/>
</dbReference>
<dbReference type="GO" id="GO:0016020">
    <property type="term" value="C:membrane"/>
    <property type="evidence" value="ECO:0007669"/>
    <property type="project" value="InterPro"/>
</dbReference>